<evidence type="ECO:0000259" key="1">
    <source>
        <dbReference type="PROSITE" id="PS50011"/>
    </source>
</evidence>
<dbReference type="SUPFAM" id="SSF56112">
    <property type="entry name" value="Protein kinase-like (PK-like)"/>
    <property type="match status" value="1"/>
</dbReference>
<dbReference type="InterPro" id="IPR011009">
    <property type="entry name" value="Kinase-like_dom_sf"/>
</dbReference>
<dbReference type="Gene3D" id="1.10.510.10">
    <property type="entry name" value="Transferase(Phosphotransferase) domain 1"/>
    <property type="match status" value="1"/>
</dbReference>
<accession>A0A8T2QYP2</accession>
<dbReference type="PROSITE" id="PS50011">
    <property type="entry name" value="PROTEIN_KINASE_DOM"/>
    <property type="match status" value="1"/>
</dbReference>
<keyword evidence="3" id="KW-1185">Reference proteome</keyword>
<dbReference type="PANTHER" id="PTHR46699">
    <property type="entry name" value="SERINE/THREONINE-PROTEIN KINASE STN8, CHLOROPLASTIC-RELATED"/>
    <property type="match status" value="1"/>
</dbReference>
<dbReference type="OMA" id="FTLVHGH"/>
<dbReference type="Proteomes" id="UP000825935">
    <property type="component" value="Chromosome 31"/>
</dbReference>
<comment type="caution">
    <text evidence="2">The sequence shown here is derived from an EMBL/GenBank/DDBJ whole genome shotgun (WGS) entry which is preliminary data.</text>
</comment>
<dbReference type="EMBL" id="CM035436">
    <property type="protein sequence ID" value="KAH7288512.1"/>
    <property type="molecule type" value="Genomic_DNA"/>
</dbReference>
<dbReference type="AlphaFoldDB" id="A0A8T2QYP2"/>
<dbReference type="SMART" id="SM00220">
    <property type="entry name" value="S_TKc"/>
    <property type="match status" value="1"/>
</dbReference>
<reference evidence="2" key="1">
    <citation type="submission" date="2021-08" db="EMBL/GenBank/DDBJ databases">
        <title>WGS assembly of Ceratopteris richardii.</title>
        <authorList>
            <person name="Marchant D.B."/>
            <person name="Chen G."/>
            <person name="Jenkins J."/>
            <person name="Shu S."/>
            <person name="Leebens-Mack J."/>
            <person name="Grimwood J."/>
            <person name="Schmutz J."/>
            <person name="Soltis P."/>
            <person name="Soltis D."/>
            <person name="Chen Z.-H."/>
        </authorList>
    </citation>
    <scope>NUCLEOTIDE SEQUENCE</scope>
    <source>
        <strain evidence="2">Whitten #5841</strain>
        <tissue evidence="2">Leaf</tissue>
    </source>
</reference>
<name>A0A8T2QYP2_CERRI</name>
<protein>
    <recommendedName>
        <fullName evidence="1">Protein kinase domain-containing protein</fullName>
    </recommendedName>
</protein>
<sequence length="694" mass="78330">MAACWMSDLDIGIVQSAYSSDNVAYKLGTPKVQQKLRETGPSAFNLGYKRYKPCKFSSRERLVCRARTNVVEFGSNERAGDTEADSLDLFASNLSVLPLLEFKMSDFELCNNVSVGLAGRGDEVVYEAIVRNPDSNLKGSKVVLRQLVGSRAQRWIRHAMQVIKKLVRRAAMYQSYATQIYGYILPCGIDKNGLTLVHGYYGDYSLHQWLLCKDWLPTLESRLALDEECGRRVGDDRTGGPAVLRHLRLIQILMRDLLIGVNYLHSHGFAHTELRLQNVHISEVDRHIKVGLLGNASHFEASPGSRAMKTSRKQVCRRQLMIAYDMRCVGVMMARMVIRELMNPATFESFKSFFNKGNDPAGLREFLVSILGRNSVVENIGLQILDRNKGAGWNLLSLMLASKPSNRISCTEALRHPFLCGPKWRIDSSISMTRWSIGSAAVRIVEEYIYRGHQQTRLAQLIHILELLNPNSSLEAWSELLTGKWRLLYHTGRKIGLTWRKASPAILVSDVVFTFNSSDEILSLTSTISFSAMVDKGDWLLDKRGTQGKFEVTSNKVYVQSWERIYTTDLEQTEPDEVSGASAVKLVEGLQKQMRNRGYDYAKEGKFFQSISPAPPRSLPVIRLDIEDIDMTMEVDYRGPDPSYPMRSLKELRVQVPHESFDVSNIICGTYIDGRLLILRGISGSALFFVRTAV</sequence>
<dbReference type="Pfam" id="PF00069">
    <property type="entry name" value="Pkinase"/>
    <property type="match status" value="1"/>
</dbReference>
<dbReference type="EMBL" id="CM035436">
    <property type="protein sequence ID" value="KAH7288515.1"/>
    <property type="molecule type" value="Genomic_DNA"/>
</dbReference>
<dbReference type="OrthoDB" id="1881000at2759"/>
<feature type="domain" description="Protein kinase" evidence="1">
    <location>
        <begin position="107"/>
        <end position="419"/>
    </location>
</feature>
<dbReference type="EMBL" id="CM035436">
    <property type="protein sequence ID" value="KAH7288513.1"/>
    <property type="molecule type" value="Genomic_DNA"/>
</dbReference>
<organism evidence="2 3">
    <name type="scientific">Ceratopteris richardii</name>
    <name type="common">Triangle waterfern</name>
    <dbReference type="NCBI Taxonomy" id="49495"/>
    <lineage>
        <taxon>Eukaryota</taxon>
        <taxon>Viridiplantae</taxon>
        <taxon>Streptophyta</taxon>
        <taxon>Embryophyta</taxon>
        <taxon>Tracheophyta</taxon>
        <taxon>Polypodiopsida</taxon>
        <taxon>Polypodiidae</taxon>
        <taxon>Polypodiales</taxon>
        <taxon>Pteridineae</taxon>
        <taxon>Pteridaceae</taxon>
        <taxon>Parkerioideae</taxon>
        <taxon>Ceratopteris</taxon>
    </lineage>
</organism>
<dbReference type="EMBL" id="CM035436">
    <property type="protein sequence ID" value="KAH7288514.1"/>
    <property type="molecule type" value="Genomic_DNA"/>
</dbReference>
<dbReference type="GO" id="GO:0005524">
    <property type="term" value="F:ATP binding"/>
    <property type="evidence" value="ECO:0007669"/>
    <property type="project" value="InterPro"/>
</dbReference>
<proteinExistence type="predicted"/>
<dbReference type="PANTHER" id="PTHR46699:SF1">
    <property type="entry name" value="SERINE_THREONINE-PROTEIN KINASE STN8, CHLOROPLASTIC"/>
    <property type="match status" value="1"/>
</dbReference>
<gene>
    <name evidence="2" type="ORF">KP509_31G029100</name>
</gene>
<dbReference type="EMBL" id="CM035436">
    <property type="protein sequence ID" value="KAH7288516.1"/>
    <property type="molecule type" value="Genomic_DNA"/>
</dbReference>
<evidence type="ECO:0000313" key="2">
    <source>
        <dbReference type="EMBL" id="KAH7288515.1"/>
    </source>
</evidence>
<dbReference type="InterPro" id="IPR000719">
    <property type="entry name" value="Prot_kinase_dom"/>
</dbReference>
<dbReference type="GO" id="GO:0004672">
    <property type="term" value="F:protein kinase activity"/>
    <property type="evidence" value="ECO:0007669"/>
    <property type="project" value="InterPro"/>
</dbReference>
<dbReference type="EMBL" id="CM035436">
    <property type="protein sequence ID" value="KAH7288511.1"/>
    <property type="molecule type" value="Genomic_DNA"/>
</dbReference>
<dbReference type="EMBL" id="CM035436">
    <property type="protein sequence ID" value="KAH7288510.1"/>
    <property type="molecule type" value="Genomic_DNA"/>
</dbReference>
<evidence type="ECO:0000313" key="3">
    <source>
        <dbReference type="Proteomes" id="UP000825935"/>
    </source>
</evidence>